<keyword evidence="10" id="KW-0489">Methyltransferase</keyword>
<comment type="function">
    <text evidence="8 10">Metal-dependent phosphatase that shows phosphatase activity against several substrates, including fructose-1-phosphate and fructose-6-phosphate. Its preference for fructose-1-phosphate, a strong glycating agent that causes DNA damage rather than a canonical yeast metabolite, suggests a damage-control function in hexose phosphate metabolism. Has also been shown to have O-methyltransferase activity that methylates glutamate residues of target proteins to form gamma-glutamyl methyl ester residues. Possibly methylates PCNA, suggesting it is involved in the DNA damage response.</text>
</comment>
<dbReference type="SUPFAM" id="SSF111321">
    <property type="entry name" value="AF1104-like"/>
    <property type="match status" value="1"/>
</dbReference>
<feature type="domain" description="Damage-control phosphatase ARMT1-like metal-binding" evidence="12">
    <location>
        <begin position="70"/>
        <end position="465"/>
    </location>
</feature>
<sequence>MKKNLPICLSGINIIHLFVKCLLLMTMTTDGKKIMSIKSNSLEIANLQDTQTPIGVRLSGTYMRSFAYVTLKDRLPIILTKIIDSFSRNKEQIELKYGQEAIQELKEIVGFISQLKNEIVTNKPLKILPTIENDDDNDVHLWNKYLEDKTKKEGTAPTWFNTEWLYCECYMYRTLKQKFLLMNALRMYDPFEEQKRNAFINSLITIKLLSKYLLNIVDKSRLIEEAEKKQEFIKFVQLNLWGNRCDLSLSAGSDISQTSNPVDQLPALYNDVLVDATDFAWQLLNKQKANDSNIVDMVLDNAGYELFTDICLAIFLVQFGLAGKVRFYVKRYPWYVSDTTTPDFHWTLDYMKNSSNSDLERIANLSYDYLKNNTWTIEEESYWTGPYDFSEMKEKDKVLYAKLSDAKLVIFKGDLNYRKLLGDINWEYSTSFIEALRGFRPTNILSLRTVKSDVCVGLPPGKGELLYKKDVNWMFTGQYGLIQATIESSCNCSAIC</sequence>
<evidence type="ECO:0000256" key="7">
    <source>
        <dbReference type="ARBA" id="ARBA00023211"/>
    </source>
</evidence>
<keyword evidence="13" id="KW-1185">Reference proteome</keyword>
<evidence type="ECO:0000313" key="13">
    <source>
        <dbReference type="Proteomes" id="UP000694924"/>
    </source>
</evidence>
<evidence type="ECO:0000256" key="3">
    <source>
        <dbReference type="ARBA" id="ARBA00009519"/>
    </source>
</evidence>
<comment type="catalytic activity">
    <reaction evidence="2 10">
        <text>beta-D-fructose 1-phosphate + H2O = D-fructose + phosphate</text>
        <dbReference type="Rhea" id="RHEA:35603"/>
        <dbReference type="ChEBI" id="CHEBI:15377"/>
        <dbReference type="ChEBI" id="CHEBI:37721"/>
        <dbReference type="ChEBI" id="CHEBI:43474"/>
        <dbReference type="ChEBI" id="CHEBI:138881"/>
    </reaction>
</comment>
<keyword evidence="11" id="KW-0472">Membrane</keyword>
<evidence type="ECO:0000256" key="8">
    <source>
        <dbReference type="ARBA" id="ARBA00045980"/>
    </source>
</evidence>
<dbReference type="GeneID" id="107063818"/>
<dbReference type="Gene3D" id="3.40.50.10880">
    <property type="entry name" value="Uncharacterised protein PF01937, DUF89, domain 3"/>
    <property type="match status" value="1"/>
</dbReference>
<evidence type="ECO:0000256" key="4">
    <source>
        <dbReference type="ARBA" id="ARBA00022596"/>
    </source>
</evidence>
<keyword evidence="7 10" id="KW-0464">Manganese</keyword>
<keyword evidence="10" id="KW-0808">Transferase</keyword>
<dbReference type="InterPro" id="IPR039763">
    <property type="entry name" value="ARMT1"/>
</dbReference>
<comment type="catalytic activity">
    <reaction evidence="1 10">
        <text>L-glutamyl-[protein] + S-adenosyl-L-methionine = [protein]-L-glutamate 5-O-methyl ester + S-adenosyl-L-homocysteine</text>
        <dbReference type="Rhea" id="RHEA:24452"/>
        <dbReference type="Rhea" id="RHEA-COMP:10208"/>
        <dbReference type="Rhea" id="RHEA-COMP:10311"/>
        <dbReference type="ChEBI" id="CHEBI:29973"/>
        <dbReference type="ChEBI" id="CHEBI:57856"/>
        <dbReference type="ChEBI" id="CHEBI:59789"/>
        <dbReference type="ChEBI" id="CHEBI:82795"/>
    </reaction>
</comment>
<evidence type="ECO:0000256" key="10">
    <source>
        <dbReference type="RuleBase" id="RU367030"/>
    </source>
</evidence>
<accession>A0ABM1HTY5</accession>
<evidence type="ECO:0000256" key="11">
    <source>
        <dbReference type="SAM" id="Phobius"/>
    </source>
</evidence>
<keyword evidence="6 10" id="KW-0378">Hydrolase</keyword>
<dbReference type="Pfam" id="PF01937">
    <property type="entry name" value="ARMT1-like_dom"/>
    <property type="match status" value="1"/>
</dbReference>
<evidence type="ECO:0000259" key="12">
    <source>
        <dbReference type="Pfam" id="PF01937"/>
    </source>
</evidence>
<protein>
    <recommendedName>
        <fullName evidence="10">Sugar phosphate phosphatase</fullName>
        <ecNumber evidence="10">2.1.1.-</ecNumber>
        <ecNumber evidence="10">3.1.3.-</ecNumber>
    </recommendedName>
</protein>
<dbReference type="EC" id="2.1.1.-" evidence="10"/>
<organism evidence="13 14">
    <name type="scientific">Polistes dominula</name>
    <name type="common">European paper wasp</name>
    <name type="synonym">Vespa dominula</name>
    <dbReference type="NCBI Taxonomy" id="743375"/>
    <lineage>
        <taxon>Eukaryota</taxon>
        <taxon>Metazoa</taxon>
        <taxon>Ecdysozoa</taxon>
        <taxon>Arthropoda</taxon>
        <taxon>Hexapoda</taxon>
        <taxon>Insecta</taxon>
        <taxon>Pterygota</taxon>
        <taxon>Neoptera</taxon>
        <taxon>Endopterygota</taxon>
        <taxon>Hymenoptera</taxon>
        <taxon>Apocrita</taxon>
        <taxon>Aculeata</taxon>
        <taxon>Vespoidea</taxon>
        <taxon>Vespidae</taxon>
        <taxon>Polistinae</taxon>
        <taxon>Polistini</taxon>
        <taxon>Polistes</taxon>
    </lineage>
</organism>
<dbReference type="EC" id="3.1.3.-" evidence="10"/>
<reference evidence="14" key="1">
    <citation type="submission" date="2025-08" db="UniProtKB">
        <authorList>
            <consortium name="RefSeq"/>
        </authorList>
    </citation>
    <scope>IDENTIFICATION</scope>
    <source>
        <tissue evidence="14">Whole body</tissue>
    </source>
</reference>
<evidence type="ECO:0000256" key="1">
    <source>
        <dbReference type="ARBA" id="ARBA00000807"/>
    </source>
</evidence>
<evidence type="ECO:0000256" key="9">
    <source>
        <dbReference type="ARBA" id="ARBA00048809"/>
    </source>
</evidence>
<dbReference type="Gene3D" id="1.20.930.60">
    <property type="match status" value="1"/>
</dbReference>
<evidence type="ECO:0000256" key="5">
    <source>
        <dbReference type="ARBA" id="ARBA00022723"/>
    </source>
</evidence>
<dbReference type="InterPro" id="IPR036075">
    <property type="entry name" value="ARMT-1-like_metal-bd_sf"/>
</dbReference>
<dbReference type="Proteomes" id="UP000694924">
    <property type="component" value="Unplaced"/>
</dbReference>
<dbReference type="RefSeq" id="XP_015171422.1">
    <property type="nucleotide sequence ID" value="XM_015315936.1"/>
</dbReference>
<evidence type="ECO:0000256" key="2">
    <source>
        <dbReference type="ARBA" id="ARBA00001326"/>
    </source>
</evidence>
<comment type="domain">
    <text evidence="10">Subfamily III proteins have a conserved RTxK motif about 40-50 residues from the C-terminus; the threonine may be replaced by serine or cysteine.</text>
</comment>
<dbReference type="PANTHER" id="PTHR12260">
    <property type="entry name" value="DAMAGE-CONTROL PHOSPHATASE ARMT1"/>
    <property type="match status" value="1"/>
</dbReference>
<name>A0ABM1HTY5_POLDO</name>
<dbReference type="PANTHER" id="PTHR12260:SF6">
    <property type="entry name" value="DAMAGE-CONTROL PHOSPHATASE ARMT1"/>
    <property type="match status" value="1"/>
</dbReference>
<evidence type="ECO:0000256" key="6">
    <source>
        <dbReference type="ARBA" id="ARBA00022801"/>
    </source>
</evidence>
<gene>
    <name evidence="14" type="primary">LOC107063818</name>
</gene>
<comment type="catalytic activity">
    <reaction evidence="9 10">
        <text>beta-D-fructose 6-phosphate = dihydroxyacetone + D-glyceraldehyde 3-phosphate</text>
        <dbReference type="Rhea" id="RHEA:28002"/>
        <dbReference type="ChEBI" id="CHEBI:16016"/>
        <dbReference type="ChEBI" id="CHEBI:57634"/>
        <dbReference type="ChEBI" id="CHEBI:59776"/>
    </reaction>
</comment>
<dbReference type="InterPro" id="IPR002791">
    <property type="entry name" value="ARMT1-like_metal-bd"/>
</dbReference>
<comment type="similarity">
    <text evidence="3 10">Belongs to the damage-control phosphatase family. Sugar phosphate phosphatase III subfamily.</text>
</comment>
<keyword evidence="5 10" id="KW-0479">Metal-binding</keyword>
<keyword evidence="11" id="KW-0812">Transmembrane</keyword>
<keyword evidence="11" id="KW-1133">Transmembrane helix</keyword>
<evidence type="ECO:0000313" key="14">
    <source>
        <dbReference type="RefSeq" id="XP_015171422.1"/>
    </source>
</evidence>
<feature type="transmembrane region" description="Helical" evidence="11">
    <location>
        <begin position="7"/>
        <end position="27"/>
    </location>
</feature>
<proteinExistence type="inferred from homology"/>
<keyword evidence="4" id="KW-0533">Nickel</keyword>
<comment type="cofactor">
    <cofactor evidence="10">
        <name>Mn(2+)</name>
        <dbReference type="ChEBI" id="CHEBI:29035"/>
    </cofactor>
    <cofactor evidence="10">
        <name>Ni(2+)</name>
        <dbReference type="ChEBI" id="CHEBI:49786"/>
    </cofactor>
</comment>